<keyword evidence="1" id="KW-0472">Membrane</keyword>
<dbReference type="AlphaFoldDB" id="A0A0A8YQB4"/>
<evidence type="ECO:0000256" key="1">
    <source>
        <dbReference type="SAM" id="Phobius"/>
    </source>
</evidence>
<name>A0A0A8YQB4_ARUDO</name>
<dbReference type="EMBL" id="GBRH01269374">
    <property type="protein sequence ID" value="JAD28521.1"/>
    <property type="molecule type" value="Transcribed_RNA"/>
</dbReference>
<protein>
    <submittedName>
        <fullName evidence="2">Uncharacterized protein</fullName>
    </submittedName>
</protein>
<reference evidence="2" key="1">
    <citation type="submission" date="2014-09" db="EMBL/GenBank/DDBJ databases">
        <authorList>
            <person name="Magalhaes I.L.F."/>
            <person name="Oliveira U."/>
            <person name="Santos F.R."/>
            <person name="Vidigal T.H.D.A."/>
            <person name="Brescovit A.D."/>
            <person name="Santos A.J."/>
        </authorList>
    </citation>
    <scope>NUCLEOTIDE SEQUENCE</scope>
    <source>
        <tissue evidence="2">Shoot tissue taken approximately 20 cm above the soil surface</tissue>
    </source>
</reference>
<keyword evidence="1" id="KW-1133">Transmembrane helix</keyword>
<keyword evidence="1" id="KW-0812">Transmembrane</keyword>
<proteinExistence type="predicted"/>
<reference evidence="2" key="2">
    <citation type="journal article" date="2015" name="Data Brief">
        <title>Shoot transcriptome of the giant reed, Arundo donax.</title>
        <authorList>
            <person name="Barrero R.A."/>
            <person name="Guerrero F.D."/>
            <person name="Moolhuijzen P."/>
            <person name="Goolsby J.A."/>
            <person name="Tidwell J."/>
            <person name="Bellgard S.E."/>
            <person name="Bellgard M.I."/>
        </authorList>
    </citation>
    <scope>NUCLEOTIDE SEQUENCE</scope>
    <source>
        <tissue evidence="2">Shoot tissue taken approximately 20 cm above the soil surface</tissue>
    </source>
</reference>
<evidence type="ECO:0000313" key="2">
    <source>
        <dbReference type="EMBL" id="JAD28521.1"/>
    </source>
</evidence>
<organism evidence="2">
    <name type="scientific">Arundo donax</name>
    <name type="common">Giant reed</name>
    <name type="synonym">Donax arundinaceus</name>
    <dbReference type="NCBI Taxonomy" id="35708"/>
    <lineage>
        <taxon>Eukaryota</taxon>
        <taxon>Viridiplantae</taxon>
        <taxon>Streptophyta</taxon>
        <taxon>Embryophyta</taxon>
        <taxon>Tracheophyta</taxon>
        <taxon>Spermatophyta</taxon>
        <taxon>Magnoliopsida</taxon>
        <taxon>Liliopsida</taxon>
        <taxon>Poales</taxon>
        <taxon>Poaceae</taxon>
        <taxon>PACMAD clade</taxon>
        <taxon>Arundinoideae</taxon>
        <taxon>Arundineae</taxon>
        <taxon>Arundo</taxon>
    </lineage>
</organism>
<accession>A0A0A8YQB4</accession>
<sequence length="38" mass="4417">MAMQAFIPCESAGYVNILSRFINLLLAQYVSFIVWFLF</sequence>
<feature type="transmembrane region" description="Helical" evidence="1">
    <location>
        <begin position="21"/>
        <end position="37"/>
    </location>
</feature>